<dbReference type="EMBL" id="LT906449">
    <property type="protein sequence ID" value="SNV10272.1"/>
    <property type="molecule type" value="Genomic_DNA"/>
</dbReference>
<dbReference type="KEGG" id="chg:AXF12_02410"/>
<proteinExistence type="predicted"/>
<dbReference type="InterPro" id="IPR025665">
    <property type="entry name" value="Beta-barrel_OMP_2"/>
</dbReference>
<evidence type="ECO:0000313" key="7">
    <source>
        <dbReference type="Proteomes" id="UP000215539"/>
    </source>
</evidence>
<gene>
    <name evidence="4" type="ORF">AXF12_02410</name>
    <name evidence="5" type="ORF">SAMEA44541418_01264</name>
</gene>
<reference evidence="5 7" key="2">
    <citation type="submission" date="2017-06" db="EMBL/GenBank/DDBJ databases">
        <authorList>
            <consortium name="Pathogen Informatics"/>
        </authorList>
    </citation>
    <scope>NUCLEOTIDE SEQUENCE [LARGE SCALE GENOMIC DNA]</scope>
    <source>
        <strain evidence="5 7">NCTC12947</strain>
    </source>
</reference>
<evidence type="ECO:0000256" key="1">
    <source>
        <dbReference type="SAM" id="MobiDB-lite"/>
    </source>
</evidence>
<dbReference type="Proteomes" id="UP000215539">
    <property type="component" value="Chromosome 1"/>
</dbReference>
<dbReference type="Proteomes" id="UP000065822">
    <property type="component" value="Chromosome"/>
</dbReference>
<evidence type="ECO:0000259" key="3">
    <source>
        <dbReference type="Pfam" id="PF13568"/>
    </source>
</evidence>
<dbReference type="Pfam" id="PF13568">
    <property type="entry name" value="OMP_b-brl_2"/>
    <property type="match status" value="1"/>
</dbReference>
<accession>A0AAX2H072</accession>
<keyword evidence="2" id="KW-0732">Signal</keyword>
<evidence type="ECO:0000313" key="5">
    <source>
        <dbReference type="EMBL" id="SNV10272.1"/>
    </source>
</evidence>
<keyword evidence="6" id="KW-1185">Reference proteome</keyword>
<name>A0AAX2H072_9FLAO</name>
<feature type="signal peptide" evidence="2">
    <location>
        <begin position="1"/>
        <end position="21"/>
    </location>
</feature>
<organism evidence="5 7">
    <name type="scientific">Capnocytophaga haemolytica</name>
    <dbReference type="NCBI Taxonomy" id="45243"/>
    <lineage>
        <taxon>Bacteria</taxon>
        <taxon>Pseudomonadati</taxon>
        <taxon>Bacteroidota</taxon>
        <taxon>Flavobacteriia</taxon>
        <taxon>Flavobacteriales</taxon>
        <taxon>Flavobacteriaceae</taxon>
        <taxon>Capnocytophaga</taxon>
    </lineage>
</organism>
<evidence type="ECO:0000313" key="6">
    <source>
        <dbReference type="Proteomes" id="UP000065822"/>
    </source>
</evidence>
<feature type="chain" id="PRO_5043713078" description="Outer membrane protein beta-barrel domain-containing protein" evidence="2">
    <location>
        <begin position="22"/>
        <end position="253"/>
    </location>
</feature>
<protein>
    <recommendedName>
        <fullName evidence="3">Outer membrane protein beta-barrel domain-containing protein</fullName>
    </recommendedName>
</protein>
<dbReference type="RefSeq" id="WP_066428046.1">
    <property type="nucleotide sequence ID" value="NZ_CP014227.1"/>
</dbReference>
<dbReference type="AlphaFoldDB" id="A0AAX2H072"/>
<evidence type="ECO:0000313" key="4">
    <source>
        <dbReference type="EMBL" id="AMD84480.1"/>
    </source>
</evidence>
<evidence type="ECO:0000256" key="2">
    <source>
        <dbReference type="SAM" id="SignalP"/>
    </source>
</evidence>
<dbReference type="EMBL" id="CP014227">
    <property type="protein sequence ID" value="AMD84480.1"/>
    <property type="molecule type" value="Genomic_DNA"/>
</dbReference>
<feature type="region of interest" description="Disordered" evidence="1">
    <location>
        <begin position="232"/>
        <end position="253"/>
    </location>
</feature>
<reference evidence="4 6" key="1">
    <citation type="submission" date="2016-02" db="EMBL/GenBank/DDBJ databases">
        <authorList>
            <person name="Holder M.E."/>
            <person name="Ajami N.J."/>
            <person name="Petrosino J.F."/>
        </authorList>
    </citation>
    <scope>NUCLEOTIDE SEQUENCE [LARGE SCALE GENOMIC DNA]</scope>
    <source>
        <strain evidence="4 6">CCUG 32990</strain>
    </source>
</reference>
<sequence>MKKSTLLFSGLLFLITFAAFGQANIGIEAKAGLNIAMLSNSKNVEEEPMPTFGWQVGSLLTFCAPQGVGFETGLLYTTKGYAFRSRSSYDGCVRGYEEDNTYHTHSYLELPAHFVYRSPKAKVKFLIRAGLYTAVAVSGRISRERKSDGSTWDRESQQLTIATGNNGDLHPFDMGVNIGIGIEVHRFTAGLQYGNGLVNVLPDHIMGNTHNQVLSLTLGYRVLNIEAPKKPPIEVESQPLIDPAPEGEPPLEE</sequence>
<feature type="domain" description="Outer membrane protein beta-barrel" evidence="3">
    <location>
        <begin position="22"/>
        <end position="200"/>
    </location>
</feature>